<keyword evidence="3" id="KW-1185">Reference proteome</keyword>
<evidence type="ECO:0000313" key="3">
    <source>
        <dbReference type="Proteomes" id="UP000245048"/>
    </source>
</evidence>
<organism evidence="2 3">
    <name type="scientific">Teichococcus aestuarii</name>
    <dbReference type="NCBI Taxonomy" id="568898"/>
    <lineage>
        <taxon>Bacteria</taxon>
        <taxon>Pseudomonadati</taxon>
        <taxon>Pseudomonadota</taxon>
        <taxon>Alphaproteobacteria</taxon>
        <taxon>Acetobacterales</taxon>
        <taxon>Roseomonadaceae</taxon>
        <taxon>Roseomonas</taxon>
    </lineage>
</organism>
<reference evidence="3" key="1">
    <citation type="submission" date="2017-10" db="EMBL/GenBank/DDBJ databases">
        <authorList>
            <person name="Toshchakov S.V."/>
            <person name="Goeva M.A."/>
        </authorList>
    </citation>
    <scope>NUCLEOTIDE SEQUENCE [LARGE SCALE GENOMIC DNA]</scope>
    <source>
        <strain evidence="3">JR1/69-1-13</strain>
    </source>
</reference>
<evidence type="ECO:0000256" key="1">
    <source>
        <dbReference type="SAM" id="Phobius"/>
    </source>
</evidence>
<keyword evidence="1" id="KW-0812">Transmembrane</keyword>
<accession>A0A2U1V5D2</accession>
<keyword evidence="1" id="KW-1133">Transmembrane helix</keyword>
<gene>
    <name evidence="2" type="ORF">CR165_10765</name>
</gene>
<feature type="transmembrane region" description="Helical" evidence="1">
    <location>
        <begin position="41"/>
        <end position="68"/>
    </location>
</feature>
<keyword evidence="1" id="KW-0472">Membrane</keyword>
<name>A0A2U1V5D2_9PROT</name>
<protein>
    <submittedName>
        <fullName evidence="2">Uncharacterized protein</fullName>
    </submittedName>
</protein>
<evidence type="ECO:0000313" key="2">
    <source>
        <dbReference type="EMBL" id="PWC29061.1"/>
    </source>
</evidence>
<proteinExistence type="predicted"/>
<dbReference type="RefSeq" id="WP_109516979.1">
    <property type="nucleotide sequence ID" value="NZ_PDOA01000005.1"/>
</dbReference>
<dbReference type="EMBL" id="PDOA01000005">
    <property type="protein sequence ID" value="PWC29061.1"/>
    <property type="molecule type" value="Genomic_DNA"/>
</dbReference>
<dbReference type="AlphaFoldDB" id="A0A2U1V5D2"/>
<sequence length="86" mass="8562">MGTAMILRMAVAGLAGLLAGCGALAWAVSVVSSGTDTGAPVLAALVMWAAGIATTAFGAGGVVFYGIGLVKLCWSDTRECLEASRR</sequence>
<comment type="caution">
    <text evidence="2">The sequence shown here is derived from an EMBL/GenBank/DDBJ whole genome shotgun (WGS) entry which is preliminary data.</text>
</comment>
<dbReference type="Proteomes" id="UP000245048">
    <property type="component" value="Unassembled WGS sequence"/>
</dbReference>